<dbReference type="Proteomes" id="UP000029224">
    <property type="component" value="Unassembled WGS sequence"/>
</dbReference>
<evidence type="ECO:0000313" key="1">
    <source>
        <dbReference type="EMBL" id="GAL31574.1"/>
    </source>
</evidence>
<dbReference type="EMBL" id="BBMT01000001">
    <property type="protein sequence ID" value="GAL31574.1"/>
    <property type="molecule type" value="Genomic_DNA"/>
</dbReference>
<proteinExistence type="predicted"/>
<keyword evidence="2" id="KW-1185">Reference proteome</keyword>
<comment type="caution">
    <text evidence="1">The sequence shown here is derived from an EMBL/GenBank/DDBJ whole genome shotgun (WGS) entry which is preliminary data.</text>
</comment>
<organism evidence="1 2">
    <name type="scientific">Vibrio maritimus</name>
    <dbReference type="NCBI Taxonomy" id="990268"/>
    <lineage>
        <taxon>Bacteria</taxon>
        <taxon>Pseudomonadati</taxon>
        <taxon>Pseudomonadota</taxon>
        <taxon>Gammaproteobacteria</taxon>
        <taxon>Vibrionales</taxon>
        <taxon>Vibrionaceae</taxon>
        <taxon>Vibrio</taxon>
    </lineage>
</organism>
<dbReference type="AlphaFoldDB" id="A0A090SYM7"/>
<accession>A0A090SYM7</accession>
<protein>
    <submittedName>
        <fullName evidence="1">Uncharacterized protein</fullName>
    </submittedName>
</protein>
<dbReference type="OrthoDB" id="5878421at2"/>
<sequence length="85" mass="9804">MSLQKKQSKVSLNIKISADLDFRLKRARKAAREQGLMFNVSKEVENFLEKEVKKVERHLSIDEEIKGNLEDLGGLNIDKLMKSMD</sequence>
<gene>
    <name evidence="1" type="ORF">JCM19240_5005</name>
</gene>
<reference evidence="1 2" key="2">
    <citation type="submission" date="2014-09" db="EMBL/GenBank/DDBJ databases">
        <authorList>
            <consortium name="NBRP consortium"/>
            <person name="Sawabe T."/>
            <person name="Meirelles P."/>
            <person name="Nakanishi M."/>
            <person name="Sayaka M."/>
            <person name="Hattori M."/>
            <person name="Ohkuma M."/>
        </authorList>
    </citation>
    <scope>NUCLEOTIDE SEQUENCE [LARGE SCALE GENOMIC DNA]</scope>
    <source>
        <strain evidence="1 2">JCM 19240</strain>
    </source>
</reference>
<evidence type="ECO:0000313" key="2">
    <source>
        <dbReference type="Proteomes" id="UP000029224"/>
    </source>
</evidence>
<name>A0A090SYM7_9VIBR</name>
<reference evidence="1 2" key="1">
    <citation type="submission" date="2014-09" db="EMBL/GenBank/DDBJ databases">
        <title>Vibrio maritimus JCM 19240. (C210) whole genome shotgun sequence.</title>
        <authorList>
            <person name="Sawabe T."/>
            <person name="Meirelles P."/>
            <person name="Nakanishi M."/>
            <person name="Sayaka M."/>
            <person name="Hattori M."/>
            <person name="Ohkuma M."/>
        </authorList>
    </citation>
    <scope>NUCLEOTIDE SEQUENCE [LARGE SCALE GENOMIC DNA]</scope>
    <source>
        <strain evidence="1 2">JCM 19240</strain>
    </source>
</reference>